<feature type="domain" description="MYND-type" evidence="6">
    <location>
        <begin position="49"/>
        <end position="97"/>
    </location>
</feature>
<dbReference type="EMBL" id="LNIX01000018">
    <property type="protein sequence ID" value="OXA45077.1"/>
    <property type="molecule type" value="Genomic_DNA"/>
</dbReference>
<protein>
    <submittedName>
        <fullName evidence="7">Ubiquitin carboxyl-terminal hydrolase 16</fullName>
    </submittedName>
</protein>
<dbReference type="Gene3D" id="6.10.140.2220">
    <property type="match status" value="1"/>
</dbReference>
<dbReference type="GO" id="GO:0008270">
    <property type="term" value="F:zinc ion binding"/>
    <property type="evidence" value="ECO:0007669"/>
    <property type="project" value="UniProtKB-KW"/>
</dbReference>
<organism evidence="7 8">
    <name type="scientific">Folsomia candida</name>
    <name type="common">Springtail</name>
    <dbReference type="NCBI Taxonomy" id="158441"/>
    <lineage>
        <taxon>Eukaryota</taxon>
        <taxon>Metazoa</taxon>
        <taxon>Ecdysozoa</taxon>
        <taxon>Arthropoda</taxon>
        <taxon>Hexapoda</taxon>
        <taxon>Collembola</taxon>
        <taxon>Entomobryomorpha</taxon>
        <taxon>Isotomoidea</taxon>
        <taxon>Isotomidae</taxon>
        <taxon>Proisotominae</taxon>
        <taxon>Folsomia</taxon>
    </lineage>
</organism>
<dbReference type="AlphaFoldDB" id="A0A226DK73"/>
<gene>
    <name evidence="7" type="ORF">Fcan01_20074</name>
</gene>
<evidence type="ECO:0000256" key="1">
    <source>
        <dbReference type="ARBA" id="ARBA00022723"/>
    </source>
</evidence>
<keyword evidence="8" id="KW-1185">Reference proteome</keyword>
<evidence type="ECO:0000259" key="6">
    <source>
        <dbReference type="PROSITE" id="PS50865"/>
    </source>
</evidence>
<accession>A0A226DK73</accession>
<evidence type="ECO:0000256" key="3">
    <source>
        <dbReference type="ARBA" id="ARBA00022833"/>
    </source>
</evidence>
<dbReference type="InterPro" id="IPR053185">
    <property type="entry name" value="SET_domain_protein"/>
</dbReference>
<feature type="domain" description="SET" evidence="5">
    <location>
        <begin position="106"/>
        <end position="206"/>
    </location>
</feature>
<name>A0A226DK73_FOLCA</name>
<comment type="caution">
    <text evidence="7">The sequence shown here is derived from an EMBL/GenBank/DDBJ whole genome shotgun (WGS) entry which is preliminary data.</text>
</comment>
<keyword evidence="7" id="KW-0378">Hydrolase</keyword>
<evidence type="ECO:0000256" key="2">
    <source>
        <dbReference type="ARBA" id="ARBA00022771"/>
    </source>
</evidence>
<dbReference type="Gene3D" id="2.170.270.10">
    <property type="entry name" value="SET domain"/>
    <property type="match status" value="1"/>
</dbReference>
<keyword evidence="2 4" id="KW-0863">Zinc-finger</keyword>
<dbReference type="GO" id="GO:0008170">
    <property type="term" value="F:N-methyltransferase activity"/>
    <property type="evidence" value="ECO:0007669"/>
    <property type="project" value="UniProtKB-ARBA"/>
</dbReference>
<reference evidence="7 8" key="1">
    <citation type="submission" date="2015-12" db="EMBL/GenBank/DDBJ databases">
        <title>The genome of Folsomia candida.</title>
        <authorList>
            <person name="Faddeeva A."/>
            <person name="Derks M.F."/>
            <person name="Anvar Y."/>
            <person name="Smit S."/>
            <person name="Van Straalen N."/>
            <person name="Roelofs D."/>
        </authorList>
    </citation>
    <scope>NUCLEOTIDE SEQUENCE [LARGE SCALE GENOMIC DNA]</scope>
    <source>
        <strain evidence="7 8">VU population</strain>
        <tissue evidence="7">Whole body</tissue>
    </source>
</reference>
<dbReference type="InterPro" id="IPR001214">
    <property type="entry name" value="SET_dom"/>
</dbReference>
<dbReference type="PANTHER" id="PTHR47332">
    <property type="entry name" value="SET DOMAIN-CONTAINING PROTEIN 5"/>
    <property type="match status" value="1"/>
</dbReference>
<dbReference type="GO" id="GO:0008757">
    <property type="term" value="F:S-adenosylmethionine-dependent methyltransferase activity"/>
    <property type="evidence" value="ECO:0007669"/>
    <property type="project" value="UniProtKB-ARBA"/>
</dbReference>
<evidence type="ECO:0000313" key="8">
    <source>
        <dbReference type="Proteomes" id="UP000198287"/>
    </source>
</evidence>
<dbReference type="SUPFAM" id="SSF82199">
    <property type="entry name" value="SET domain"/>
    <property type="match status" value="1"/>
</dbReference>
<dbReference type="PROSITE" id="PS50865">
    <property type="entry name" value="ZF_MYND_2"/>
    <property type="match status" value="1"/>
</dbReference>
<dbReference type="Proteomes" id="UP000198287">
    <property type="component" value="Unassembled WGS sequence"/>
</dbReference>
<dbReference type="GO" id="GO:0016787">
    <property type="term" value="F:hydrolase activity"/>
    <property type="evidence" value="ECO:0007669"/>
    <property type="project" value="UniProtKB-KW"/>
</dbReference>
<keyword evidence="1" id="KW-0479">Metal-binding</keyword>
<dbReference type="OrthoDB" id="432970at2759"/>
<dbReference type="PANTHER" id="PTHR47332:SF4">
    <property type="entry name" value="SET DOMAIN-CONTAINING PROTEIN 5"/>
    <property type="match status" value="1"/>
</dbReference>
<evidence type="ECO:0000259" key="5">
    <source>
        <dbReference type="PROSITE" id="PS50280"/>
    </source>
</evidence>
<dbReference type="SMART" id="SM00317">
    <property type="entry name" value="SET"/>
    <property type="match status" value="1"/>
</dbReference>
<dbReference type="STRING" id="158441.A0A226DK73"/>
<dbReference type="InterPro" id="IPR046341">
    <property type="entry name" value="SET_dom_sf"/>
</dbReference>
<dbReference type="Pfam" id="PF01753">
    <property type="entry name" value="zf-MYND"/>
    <property type="match status" value="1"/>
</dbReference>
<evidence type="ECO:0000256" key="4">
    <source>
        <dbReference type="PROSITE-ProRule" id="PRU00134"/>
    </source>
</evidence>
<dbReference type="InterPro" id="IPR002893">
    <property type="entry name" value="Znf_MYND"/>
</dbReference>
<evidence type="ECO:0000313" key="7">
    <source>
        <dbReference type="EMBL" id="OXA45077.1"/>
    </source>
</evidence>
<dbReference type="SUPFAM" id="SSF144232">
    <property type="entry name" value="HIT/MYND zinc finger-like"/>
    <property type="match status" value="1"/>
</dbReference>
<keyword evidence="3" id="KW-0862">Zinc</keyword>
<dbReference type="Pfam" id="PF00856">
    <property type="entry name" value="SET"/>
    <property type="match status" value="1"/>
</dbReference>
<proteinExistence type="predicted"/>
<dbReference type="GO" id="GO:0008276">
    <property type="term" value="F:protein methyltransferase activity"/>
    <property type="evidence" value="ECO:0007669"/>
    <property type="project" value="UniProtKB-ARBA"/>
</dbReference>
<dbReference type="PROSITE" id="PS50280">
    <property type="entry name" value="SET"/>
    <property type="match status" value="1"/>
</dbReference>
<sequence length="374" mass="41229">MEQGNNSEANGWEDLQVVVGLMAQNKTTNEEQSDKEIVKDAAADKVHHCALCHLEISGQAVHRCGKCRRRVYCGKECQVLDWSCKVRGKGQGHKNWCGISYGEEDEDWCVAPVPGKGLGIVAMRSLVAKERILVVENRTIAEIFSSSVSTNPNAKSDIVSSLGRLSLINHACECNSSRFPVEEKAAVVLHAHRDIVAGEEITVSYSAFNETSCTASSESAQESREYLQSTYNIICPADCFCQDDNLNGLIDEGKRIDRSLKTPEVYCLKNNLTPLRITSNVLSKESVNRKLRQVETLLSIQTQVKASLMARLGTLKLGFCLGVMQSSTLPLAMQYLTEAKELVENISHPTGATVRGYEQLLGNVASHPEYLKFD</sequence>